<reference evidence="2 3" key="1">
    <citation type="submission" date="2024-04" db="EMBL/GenBank/DDBJ databases">
        <title>Novel species of the genus Ideonella isolated from streams.</title>
        <authorList>
            <person name="Lu H."/>
        </authorList>
    </citation>
    <scope>NUCLEOTIDE SEQUENCE [LARGE SCALE GENOMIC DNA]</scope>
    <source>
        <strain evidence="2 3">DXS22W</strain>
    </source>
</reference>
<dbReference type="RefSeq" id="WP_341411901.1">
    <property type="nucleotide sequence ID" value="NZ_JBBUTH010000009.1"/>
</dbReference>
<evidence type="ECO:0000313" key="3">
    <source>
        <dbReference type="Proteomes" id="UP001365405"/>
    </source>
</evidence>
<protein>
    <submittedName>
        <fullName evidence="2">PEP-CTERM sorting domain-containing protein</fullName>
    </submittedName>
</protein>
<gene>
    <name evidence="2" type="ORF">AACH10_18170</name>
</gene>
<dbReference type="Proteomes" id="UP001365405">
    <property type="component" value="Unassembled WGS sequence"/>
</dbReference>
<name>A0ABU9CK17_9BURK</name>
<dbReference type="EMBL" id="JBBUTH010000009">
    <property type="protein sequence ID" value="MEK8052184.1"/>
    <property type="molecule type" value="Genomic_DNA"/>
</dbReference>
<evidence type="ECO:0000259" key="1">
    <source>
        <dbReference type="Pfam" id="PF07589"/>
    </source>
</evidence>
<organism evidence="2 3">
    <name type="scientific">Pseudaquabacterium inlustre</name>
    <dbReference type="NCBI Taxonomy" id="2984192"/>
    <lineage>
        <taxon>Bacteria</taxon>
        <taxon>Pseudomonadati</taxon>
        <taxon>Pseudomonadota</taxon>
        <taxon>Betaproteobacteria</taxon>
        <taxon>Burkholderiales</taxon>
        <taxon>Sphaerotilaceae</taxon>
        <taxon>Pseudaquabacterium</taxon>
    </lineage>
</organism>
<proteinExistence type="predicted"/>
<sequence length="303" mass="32113">MSVKFRESDVRSKQMGLDGFFQFERLAESFRFTALAICCAVFFAPASASAITHAETRVTINISPIDLDVADGIGAAIIGRFDNSLTGTVSISEMNLITGKTTELNSFGGIPGAQISNGFSSAASTISYRSTRSGVTLSFVVVSEVAAEEAKAYPVYRLSEAFANLTPLGISVTPNTGLRVTGNIDYSLIKSGTPEFERSYAQGRIVISGDGSAGYMNDDTLSMSPTDVSESRGEGFSFDLTSNTSRHTIGIEISSTAAVLMTAVPEPATNLLLLIGAIGLAIRLKRQRIDGFGDLQLARQTLS</sequence>
<keyword evidence="3" id="KW-1185">Reference proteome</keyword>
<dbReference type="NCBIfam" id="TIGR02595">
    <property type="entry name" value="PEP_CTERM"/>
    <property type="match status" value="1"/>
</dbReference>
<comment type="caution">
    <text evidence="2">The sequence shown here is derived from an EMBL/GenBank/DDBJ whole genome shotgun (WGS) entry which is preliminary data.</text>
</comment>
<evidence type="ECO:0000313" key="2">
    <source>
        <dbReference type="EMBL" id="MEK8052184.1"/>
    </source>
</evidence>
<dbReference type="InterPro" id="IPR013424">
    <property type="entry name" value="Ice-binding_C"/>
</dbReference>
<dbReference type="Pfam" id="PF07589">
    <property type="entry name" value="PEP-CTERM"/>
    <property type="match status" value="1"/>
</dbReference>
<accession>A0ABU9CK17</accession>
<feature type="domain" description="Ice-binding protein C-terminal" evidence="1">
    <location>
        <begin position="263"/>
        <end position="286"/>
    </location>
</feature>